<keyword evidence="4" id="KW-1185">Reference proteome</keyword>
<sequence length="206" mass="21727">MTPFTRLLAAPALALGLSLALPLPAMADSLGALLETSVIEADLPKKKTNATSTYITAAESIALLAERDDVALVDIRSPEETMFVGYATETDANIPFKLVNPDHPYNAEKGAYGMIDNPAFLDQIKGFIAANDPSAILIICRSGSRSAAAVDALVKAGIETPAYTVVDGFEGDKSDIGQRTVNGWKNAGGDWTYKIRDGLMPAPAAQ</sequence>
<dbReference type="Pfam" id="PF00581">
    <property type="entry name" value="Rhodanese"/>
    <property type="match status" value="1"/>
</dbReference>
<dbReference type="SUPFAM" id="SSF52821">
    <property type="entry name" value="Rhodanese/Cell cycle control phosphatase"/>
    <property type="match status" value="1"/>
</dbReference>
<evidence type="ECO:0000256" key="1">
    <source>
        <dbReference type="SAM" id="SignalP"/>
    </source>
</evidence>
<gene>
    <name evidence="3" type="ORF">SAMN05444398_101439</name>
</gene>
<protein>
    <submittedName>
        <fullName evidence="3">Rhodanese-related sulfurtransferase</fullName>
    </submittedName>
</protein>
<dbReference type="EMBL" id="FRBR01000001">
    <property type="protein sequence ID" value="SHL05775.1"/>
    <property type="molecule type" value="Genomic_DNA"/>
</dbReference>
<dbReference type="InterPro" id="IPR036873">
    <property type="entry name" value="Rhodanese-like_dom_sf"/>
</dbReference>
<proteinExistence type="predicted"/>
<dbReference type="AlphaFoldDB" id="A0A1M6XIZ8"/>
<name>A0A1M6XIZ8_9RHOB</name>
<dbReference type="Proteomes" id="UP000183974">
    <property type="component" value="Unassembled WGS sequence"/>
</dbReference>
<keyword evidence="1" id="KW-0732">Signal</keyword>
<dbReference type="Gene3D" id="3.40.250.10">
    <property type="entry name" value="Rhodanese-like domain"/>
    <property type="match status" value="1"/>
</dbReference>
<dbReference type="OrthoDB" id="7835227at2"/>
<keyword evidence="3" id="KW-0808">Transferase</keyword>
<dbReference type="PROSITE" id="PS50206">
    <property type="entry name" value="RHODANESE_3"/>
    <property type="match status" value="1"/>
</dbReference>
<reference evidence="3 4" key="1">
    <citation type="submission" date="2016-11" db="EMBL/GenBank/DDBJ databases">
        <authorList>
            <person name="Jaros S."/>
            <person name="Januszkiewicz K."/>
            <person name="Wedrychowicz H."/>
        </authorList>
    </citation>
    <scope>NUCLEOTIDE SEQUENCE [LARGE SCALE GENOMIC DNA]</scope>
    <source>
        <strain evidence="3 4">DSM 29589</strain>
    </source>
</reference>
<feature type="chain" id="PRO_5012070746" evidence="1">
    <location>
        <begin position="28"/>
        <end position="206"/>
    </location>
</feature>
<evidence type="ECO:0000313" key="4">
    <source>
        <dbReference type="Proteomes" id="UP000183974"/>
    </source>
</evidence>
<evidence type="ECO:0000313" key="3">
    <source>
        <dbReference type="EMBL" id="SHL05775.1"/>
    </source>
</evidence>
<feature type="signal peptide" evidence="1">
    <location>
        <begin position="1"/>
        <end position="27"/>
    </location>
</feature>
<evidence type="ECO:0000259" key="2">
    <source>
        <dbReference type="PROSITE" id="PS50206"/>
    </source>
</evidence>
<feature type="domain" description="Rhodanese" evidence="2">
    <location>
        <begin position="66"/>
        <end position="181"/>
    </location>
</feature>
<accession>A0A1M6XIZ8</accession>
<dbReference type="InterPro" id="IPR001763">
    <property type="entry name" value="Rhodanese-like_dom"/>
</dbReference>
<dbReference type="RefSeq" id="WP_073032181.1">
    <property type="nucleotide sequence ID" value="NZ_BMLR01000001.1"/>
</dbReference>
<organism evidence="3 4">
    <name type="scientific">Roseovarius pacificus</name>
    <dbReference type="NCBI Taxonomy" id="337701"/>
    <lineage>
        <taxon>Bacteria</taxon>
        <taxon>Pseudomonadati</taxon>
        <taxon>Pseudomonadota</taxon>
        <taxon>Alphaproteobacteria</taxon>
        <taxon>Rhodobacterales</taxon>
        <taxon>Roseobacteraceae</taxon>
        <taxon>Roseovarius</taxon>
    </lineage>
</organism>
<dbReference type="GO" id="GO:0016740">
    <property type="term" value="F:transferase activity"/>
    <property type="evidence" value="ECO:0007669"/>
    <property type="project" value="UniProtKB-KW"/>
</dbReference>
<dbReference type="STRING" id="337701.SAMN05444398_101439"/>